<dbReference type="Pfam" id="PF00877">
    <property type="entry name" value="NLPC_P60"/>
    <property type="match status" value="1"/>
</dbReference>
<dbReference type="PANTHER" id="PTHR47053:SF1">
    <property type="entry name" value="MUREIN DD-ENDOPEPTIDASE MEPH-RELATED"/>
    <property type="match status" value="1"/>
</dbReference>
<evidence type="ECO:0000256" key="1">
    <source>
        <dbReference type="ARBA" id="ARBA00007074"/>
    </source>
</evidence>
<dbReference type="PANTHER" id="PTHR47053">
    <property type="entry name" value="MUREIN DD-ENDOPEPTIDASE MEPH-RELATED"/>
    <property type="match status" value="1"/>
</dbReference>
<feature type="domain" description="SH3b" evidence="7">
    <location>
        <begin position="259"/>
        <end position="323"/>
    </location>
</feature>
<name>A0ABR6TL02_9FIRM</name>
<dbReference type="InterPro" id="IPR038765">
    <property type="entry name" value="Papain-like_cys_pep_sf"/>
</dbReference>
<evidence type="ECO:0000259" key="7">
    <source>
        <dbReference type="PROSITE" id="PS51781"/>
    </source>
</evidence>
<evidence type="ECO:0000256" key="5">
    <source>
        <dbReference type="SAM" id="MobiDB-lite"/>
    </source>
</evidence>
<dbReference type="InterPro" id="IPR000064">
    <property type="entry name" value="NLP_P60_dom"/>
</dbReference>
<feature type="region of interest" description="Disordered" evidence="5">
    <location>
        <begin position="142"/>
        <end position="167"/>
    </location>
</feature>
<evidence type="ECO:0000256" key="3">
    <source>
        <dbReference type="ARBA" id="ARBA00022801"/>
    </source>
</evidence>
<dbReference type="Gene3D" id="2.30.30.40">
    <property type="entry name" value="SH3 Domains"/>
    <property type="match status" value="3"/>
</dbReference>
<keyword evidence="3" id="KW-0378">Hydrolase</keyword>
<dbReference type="InterPro" id="IPR003646">
    <property type="entry name" value="SH3-like_bac-type"/>
</dbReference>
<gene>
    <name evidence="9" type="ORF">HLB29_05290</name>
</gene>
<dbReference type="PROSITE" id="PS51935">
    <property type="entry name" value="NLPC_P60"/>
    <property type="match status" value="1"/>
</dbReference>
<comment type="caution">
    <text evidence="9">The sequence shown here is derived from an EMBL/GenBank/DDBJ whole genome shotgun (WGS) entry which is preliminary data.</text>
</comment>
<feature type="signal peptide" evidence="6">
    <location>
        <begin position="1"/>
        <end position="24"/>
    </location>
</feature>
<dbReference type="SMART" id="SM00287">
    <property type="entry name" value="SH3b"/>
    <property type="match status" value="3"/>
</dbReference>
<accession>A0ABR6TL02</accession>
<dbReference type="RefSeq" id="WP_185624099.1">
    <property type="nucleotide sequence ID" value="NZ_JABGBW010000002.1"/>
</dbReference>
<evidence type="ECO:0000313" key="10">
    <source>
        <dbReference type="Proteomes" id="UP000713904"/>
    </source>
</evidence>
<dbReference type="SUPFAM" id="SSF54001">
    <property type="entry name" value="Cysteine proteinases"/>
    <property type="match status" value="1"/>
</dbReference>
<dbReference type="Proteomes" id="UP000713904">
    <property type="component" value="Unassembled WGS sequence"/>
</dbReference>
<evidence type="ECO:0000256" key="4">
    <source>
        <dbReference type="ARBA" id="ARBA00022807"/>
    </source>
</evidence>
<dbReference type="Pfam" id="PF08239">
    <property type="entry name" value="SH3_3"/>
    <property type="match status" value="3"/>
</dbReference>
<dbReference type="InterPro" id="IPR051202">
    <property type="entry name" value="Peptidase_C40"/>
</dbReference>
<keyword evidence="4" id="KW-0788">Thiol protease</keyword>
<proteinExistence type="inferred from homology"/>
<reference evidence="9 10" key="1">
    <citation type="submission" date="2020-05" db="EMBL/GenBank/DDBJ databases">
        <title>Draft genome of xy-202 and genomic insight in genome of the genus Peptostreptococcus.</title>
        <authorList>
            <person name="Zhang Z."/>
        </authorList>
    </citation>
    <scope>NUCLEOTIDE SEQUENCE [LARGE SCALE GENOMIC DNA]</scope>
    <source>
        <strain evidence="9 10">DSM 27025</strain>
    </source>
</reference>
<evidence type="ECO:0000256" key="6">
    <source>
        <dbReference type="SAM" id="SignalP"/>
    </source>
</evidence>
<evidence type="ECO:0000256" key="2">
    <source>
        <dbReference type="ARBA" id="ARBA00022670"/>
    </source>
</evidence>
<protein>
    <submittedName>
        <fullName evidence="9">SH3 domain-containing protein</fullName>
    </submittedName>
</protein>
<evidence type="ECO:0000259" key="8">
    <source>
        <dbReference type="PROSITE" id="PS51935"/>
    </source>
</evidence>
<comment type="similarity">
    <text evidence="1">Belongs to the peptidase C40 family.</text>
</comment>
<dbReference type="SUPFAM" id="SSF50044">
    <property type="entry name" value="SH3-domain"/>
    <property type="match status" value="2"/>
</dbReference>
<dbReference type="EMBL" id="JABGBW010000002">
    <property type="protein sequence ID" value="MBC2576096.1"/>
    <property type="molecule type" value="Genomic_DNA"/>
</dbReference>
<dbReference type="CDD" id="cd00174">
    <property type="entry name" value="SH3"/>
    <property type="match status" value="1"/>
</dbReference>
<organism evidence="9 10">
    <name type="scientific">Peptostreptococcus canis</name>
    <dbReference type="NCBI Taxonomy" id="1159213"/>
    <lineage>
        <taxon>Bacteria</taxon>
        <taxon>Bacillati</taxon>
        <taxon>Bacillota</taxon>
        <taxon>Clostridia</taxon>
        <taxon>Peptostreptococcales</taxon>
        <taxon>Peptostreptococcaceae</taxon>
        <taxon>Peptostreptococcus</taxon>
    </lineage>
</organism>
<feature type="domain" description="SH3b" evidence="7">
    <location>
        <begin position="24"/>
        <end position="87"/>
    </location>
</feature>
<dbReference type="InterPro" id="IPR036028">
    <property type="entry name" value="SH3-like_dom_sf"/>
</dbReference>
<feature type="domain" description="SH3b" evidence="7">
    <location>
        <begin position="169"/>
        <end position="234"/>
    </location>
</feature>
<feature type="domain" description="NlpC/P60" evidence="8">
    <location>
        <begin position="355"/>
        <end position="479"/>
    </location>
</feature>
<feature type="region of interest" description="Disordered" evidence="5">
    <location>
        <begin position="325"/>
        <end position="352"/>
    </location>
</feature>
<feature type="chain" id="PRO_5047523730" evidence="6">
    <location>
        <begin position="25"/>
        <end position="479"/>
    </location>
</feature>
<sequence>MKKAITVLGLGAAAVAISVSNASAMEQTETTAEINLREQPSATSNKVSELQTGAKLKVISSQDGWTNVETDDGQNGWVSGYYVSNEQSEEGETEETQIEEQNIENKEQDIENQNNNESINANTSNANVETNVKDRNIESNEVSNANSEFDSNSVNSSVKTSQGKEVSIKSNAKIASTPSLNIRIGPSVSNGVSGIIYKGEIFKVVSKSSNGWYKVILNDGTTGWVSGKYVNLTNEVDNSNIPGFVGKDEKAIKKETSNPNQGTVNSKVGLNVRSGAGTKNAVISTLPSNAVVNIIGKENGWYKIKLANGNIGYVGANYIKADTSANKSANGEDVSSGTKVDNNNAKKNVSNPTSTVTGNKIVDFAQTLLGTRYVWGGTTTNGFDCSGFTQYVYKKAAGVSIPRVSRAQATAGSHVDSKSMKAGDLLYFDTMGGGRTSHVGIYMGNGKFIHASGSAARPEFVKISNLAEKWVKLLGARRF</sequence>
<keyword evidence="6" id="KW-0732">Signal</keyword>
<dbReference type="PROSITE" id="PS51781">
    <property type="entry name" value="SH3B"/>
    <property type="match status" value="3"/>
</dbReference>
<keyword evidence="2" id="KW-0645">Protease</keyword>
<evidence type="ECO:0000313" key="9">
    <source>
        <dbReference type="EMBL" id="MBC2576096.1"/>
    </source>
</evidence>
<dbReference type="Gene3D" id="3.90.1720.10">
    <property type="entry name" value="endopeptidase domain like (from Nostoc punctiforme)"/>
    <property type="match status" value="1"/>
</dbReference>
<keyword evidence="10" id="KW-1185">Reference proteome</keyword>